<protein>
    <submittedName>
        <fullName evidence="3">Putative LOC100572399 [Acyrthosiphon pisum]</fullName>
    </submittedName>
</protein>
<dbReference type="OrthoDB" id="6359493at2759"/>
<organism evidence="2">
    <name type="scientific">Lepeophtheirus salmonis</name>
    <name type="common">Salmon louse</name>
    <name type="synonym">Caligus salmonis</name>
    <dbReference type="NCBI Taxonomy" id="72036"/>
    <lineage>
        <taxon>Eukaryota</taxon>
        <taxon>Metazoa</taxon>
        <taxon>Ecdysozoa</taxon>
        <taxon>Arthropoda</taxon>
        <taxon>Crustacea</taxon>
        <taxon>Multicrustacea</taxon>
        <taxon>Hexanauplia</taxon>
        <taxon>Copepoda</taxon>
        <taxon>Siphonostomatoida</taxon>
        <taxon>Caligidae</taxon>
        <taxon>Lepeophtheirus</taxon>
    </lineage>
</organism>
<evidence type="ECO:0000313" key="3">
    <source>
        <dbReference type="EMBL" id="CDW21547.1"/>
    </source>
</evidence>
<proteinExistence type="evidence at transcript level"/>
<reference evidence="2" key="1">
    <citation type="submission" date="2007-03" db="EMBL/GenBank/DDBJ databases">
        <title>Salmon louse (Lepeophtheirus salmonis) transcriptomes during post molting maturation and egg production, revealed using EST-sequencing and microarray analysis.</title>
        <authorList>
            <person name="Eichner C."/>
            <person name="Frost P."/>
            <person name="Dysvik B."/>
            <person name="Kristiansen B."/>
            <person name="Jonassen I."/>
            <person name="Nilsen F."/>
        </authorList>
    </citation>
    <scope>NUCLEOTIDE SEQUENCE</scope>
</reference>
<evidence type="ECO:0000256" key="1">
    <source>
        <dbReference type="SAM" id="SignalP"/>
    </source>
</evidence>
<dbReference type="GeneID" id="121125047"/>
<dbReference type="RefSeq" id="XP_040576083.1">
    <property type="nucleotide sequence ID" value="XM_040720149.2"/>
</dbReference>
<dbReference type="AlphaFoldDB" id="A7TZ38"/>
<dbReference type="EMBL" id="EF490849">
    <property type="protein sequence ID" value="ABU41034.1"/>
    <property type="molecule type" value="mRNA"/>
</dbReference>
<accession>A7TZ38</accession>
<feature type="chain" id="PRO_5013518867" evidence="1">
    <location>
        <begin position="17"/>
        <end position="183"/>
    </location>
</feature>
<evidence type="ECO:0000313" key="2">
    <source>
        <dbReference type="EMBL" id="ABU41034.1"/>
    </source>
</evidence>
<sequence length="183" mass="19200">MNSFIVFSAILAVSSASIIPGAYPGGYIVRAPKYDSATIESHRFGGNFAYSTAESHAFAKATPQVKTITHPVAKTVHTHVPAPIATHTPGKIVKTTHVAQPILKHVPVLAQKPVVGTVGYKTLVHQPLIKKTIVSTPVVHKTIVAAPVVAKAVVAGPLFAKAAYPAPAYPVHGYPVVAPIHAY</sequence>
<feature type="signal peptide" evidence="1">
    <location>
        <begin position="1"/>
        <end position="16"/>
    </location>
</feature>
<name>A7TZ38_LEPSM</name>
<dbReference type="EMBL" id="HACA01004186">
    <property type="protein sequence ID" value="CDW21547.1"/>
    <property type="molecule type" value="Transcribed_RNA"/>
</dbReference>
<dbReference type="KEGG" id="lsm:121125047"/>
<keyword evidence="1" id="KW-0732">Signal</keyword>
<reference evidence="3" key="2">
    <citation type="submission" date="2014-05" db="EMBL/GenBank/DDBJ databases">
        <authorList>
            <person name="Chronopoulou M."/>
        </authorList>
    </citation>
    <scope>NUCLEOTIDE SEQUENCE</scope>
    <source>
        <tissue evidence="3">Whole organism</tissue>
    </source>
</reference>